<name>A0AA88H6V3_ARTSF</name>
<feature type="non-terminal residue" evidence="2">
    <location>
        <position position="217"/>
    </location>
</feature>
<evidence type="ECO:0000313" key="2">
    <source>
        <dbReference type="EMBL" id="KAK2703038.1"/>
    </source>
</evidence>
<proteinExistence type="predicted"/>
<dbReference type="EMBL" id="JAVRJZ010000123">
    <property type="protein sequence ID" value="KAK2703038.1"/>
    <property type="molecule type" value="Genomic_DNA"/>
</dbReference>
<evidence type="ECO:0000256" key="1">
    <source>
        <dbReference type="SAM" id="MobiDB-lite"/>
    </source>
</evidence>
<protein>
    <submittedName>
        <fullName evidence="2">Uncharacterized protein</fullName>
    </submittedName>
</protein>
<feature type="compositionally biased region" description="Basic and acidic residues" evidence="1">
    <location>
        <begin position="185"/>
        <end position="217"/>
    </location>
</feature>
<accession>A0AA88H6V3</accession>
<keyword evidence="3" id="KW-1185">Reference proteome</keyword>
<feature type="region of interest" description="Disordered" evidence="1">
    <location>
        <begin position="163"/>
        <end position="217"/>
    </location>
</feature>
<gene>
    <name evidence="2" type="ORF">QYM36_018433</name>
</gene>
<evidence type="ECO:0000313" key="3">
    <source>
        <dbReference type="Proteomes" id="UP001187531"/>
    </source>
</evidence>
<dbReference type="AlphaFoldDB" id="A0AA88H6V3"/>
<dbReference type="Proteomes" id="UP001187531">
    <property type="component" value="Unassembled WGS sequence"/>
</dbReference>
<comment type="caution">
    <text evidence="2">The sequence shown here is derived from an EMBL/GenBank/DDBJ whole genome shotgun (WGS) entry which is preliminary data.</text>
</comment>
<organism evidence="2 3">
    <name type="scientific">Artemia franciscana</name>
    <name type="common">Brine shrimp</name>
    <name type="synonym">Artemia sanfranciscana</name>
    <dbReference type="NCBI Taxonomy" id="6661"/>
    <lineage>
        <taxon>Eukaryota</taxon>
        <taxon>Metazoa</taxon>
        <taxon>Ecdysozoa</taxon>
        <taxon>Arthropoda</taxon>
        <taxon>Crustacea</taxon>
        <taxon>Branchiopoda</taxon>
        <taxon>Anostraca</taxon>
        <taxon>Artemiidae</taxon>
        <taxon>Artemia</taxon>
    </lineage>
</organism>
<sequence>MDSSIRNQPTADGTSINVEILAIEKDLETTAECVWSTNEAVRVDVFPPHLRETSFDISLHSSTKEITDSISNTIVSSGGTMATSADGQISSFVDMDLKQVDFDENHKSKQLFEEMPLALERPSSSSSSSSFEVLTWIVNQEQSSNKHQPKRLDSLDIEMDGYSAGRIMKKVEQRKEKKKRQRKKDKAEQAQEVCNEERKRQEKQEHRGELLHFEEER</sequence>
<reference evidence="2" key="1">
    <citation type="submission" date="2023-07" db="EMBL/GenBank/DDBJ databases">
        <title>Chromosome-level genome assembly of Artemia franciscana.</title>
        <authorList>
            <person name="Jo E."/>
        </authorList>
    </citation>
    <scope>NUCLEOTIDE SEQUENCE</scope>
    <source>
        <tissue evidence="2">Whole body</tissue>
    </source>
</reference>